<dbReference type="InterPro" id="IPR036736">
    <property type="entry name" value="ACP-like_sf"/>
</dbReference>
<dbReference type="Proteomes" id="UP000294599">
    <property type="component" value="Unassembled WGS sequence"/>
</dbReference>
<dbReference type="EMBL" id="SMAF01000020">
    <property type="protein sequence ID" value="TCS95158.1"/>
    <property type="molecule type" value="Genomic_DNA"/>
</dbReference>
<organism evidence="2 3">
    <name type="scientific">Pseudofulvimonas gallinarii</name>
    <dbReference type="NCBI Taxonomy" id="634155"/>
    <lineage>
        <taxon>Bacteria</taxon>
        <taxon>Pseudomonadati</taxon>
        <taxon>Pseudomonadota</taxon>
        <taxon>Gammaproteobacteria</taxon>
        <taxon>Lysobacterales</taxon>
        <taxon>Rhodanobacteraceae</taxon>
        <taxon>Pseudofulvimonas</taxon>
    </lineage>
</organism>
<dbReference type="Pfam" id="PF00550">
    <property type="entry name" value="PP-binding"/>
    <property type="match status" value="1"/>
</dbReference>
<evidence type="ECO:0000313" key="2">
    <source>
        <dbReference type="EMBL" id="TCS95158.1"/>
    </source>
</evidence>
<evidence type="ECO:0000313" key="3">
    <source>
        <dbReference type="Proteomes" id="UP000294599"/>
    </source>
</evidence>
<sequence>MPTIESRIRSFLGEQFQAPDDLPSDASLLDGGIIDSIGVLTLVTWLEEAFGFVVDDEDVLPGNLDGVGNLVAYVQRKLDEAAARA</sequence>
<dbReference type="Gene3D" id="1.10.1200.10">
    <property type="entry name" value="ACP-like"/>
    <property type="match status" value="1"/>
</dbReference>
<feature type="domain" description="Carrier" evidence="1">
    <location>
        <begin position="1"/>
        <end position="78"/>
    </location>
</feature>
<dbReference type="RefSeq" id="WP_123521256.1">
    <property type="nucleotide sequence ID" value="NZ_JBHLWF010000082.1"/>
</dbReference>
<keyword evidence="3" id="KW-1185">Reference proteome</keyword>
<gene>
    <name evidence="2" type="ORF">EDC25_12047</name>
</gene>
<dbReference type="OrthoDB" id="9182203at2"/>
<reference evidence="2 3" key="1">
    <citation type="submission" date="2019-03" db="EMBL/GenBank/DDBJ databases">
        <title>Genomic Encyclopedia of Type Strains, Phase IV (KMG-IV): sequencing the most valuable type-strain genomes for metagenomic binning, comparative biology and taxonomic classification.</title>
        <authorList>
            <person name="Goeker M."/>
        </authorList>
    </citation>
    <scope>NUCLEOTIDE SEQUENCE [LARGE SCALE GENOMIC DNA]</scope>
    <source>
        <strain evidence="2 3">DSM 21944</strain>
    </source>
</reference>
<dbReference type="PROSITE" id="PS50075">
    <property type="entry name" value="CARRIER"/>
    <property type="match status" value="1"/>
</dbReference>
<proteinExistence type="predicted"/>
<dbReference type="AlphaFoldDB" id="A0A4S3KUZ0"/>
<comment type="caution">
    <text evidence="2">The sequence shown here is derived from an EMBL/GenBank/DDBJ whole genome shotgun (WGS) entry which is preliminary data.</text>
</comment>
<dbReference type="SUPFAM" id="SSF47336">
    <property type="entry name" value="ACP-like"/>
    <property type="match status" value="1"/>
</dbReference>
<dbReference type="InterPro" id="IPR009081">
    <property type="entry name" value="PP-bd_ACP"/>
</dbReference>
<accession>A0A4S3KUZ0</accession>
<name>A0A4S3KUZ0_9GAMM</name>
<protein>
    <submittedName>
        <fullName evidence="2">Acyl carrier protein</fullName>
    </submittedName>
</protein>
<evidence type="ECO:0000259" key="1">
    <source>
        <dbReference type="PROSITE" id="PS50075"/>
    </source>
</evidence>